<organism evidence="2 3">
    <name type="scientific">Lactarius akahatsu</name>
    <dbReference type="NCBI Taxonomy" id="416441"/>
    <lineage>
        <taxon>Eukaryota</taxon>
        <taxon>Fungi</taxon>
        <taxon>Dikarya</taxon>
        <taxon>Basidiomycota</taxon>
        <taxon>Agaricomycotina</taxon>
        <taxon>Agaricomycetes</taxon>
        <taxon>Russulales</taxon>
        <taxon>Russulaceae</taxon>
        <taxon>Lactarius</taxon>
    </lineage>
</organism>
<comment type="caution">
    <text evidence="2">The sequence shown here is derived from an EMBL/GenBank/DDBJ whole genome shotgun (WGS) entry which is preliminary data.</text>
</comment>
<accession>A0AAD4Q6C7</accession>
<dbReference type="InterPro" id="IPR036047">
    <property type="entry name" value="F-box-like_dom_sf"/>
</dbReference>
<evidence type="ECO:0000313" key="3">
    <source>
        <dbReference type="Proteomes" id="UP001201163"/>
    </source>
</evidence>
<feature type="region of interest" description="Disordered" evidence="1">
    <location>
        <begin position="1"/>
        <end position="24"/>
    </location>
</feature>
<evidence type="ECO:0000256" key="1">
    <source>
        <dbReference type="SAM" id="MobiDB-lite"/>
    </source>
</evidence>
<dbReference type="SUPFAM" id="SSF81383">
    <property type="entry name" value="F-box domain"/>
    <property type="match status" value="1"/>
</dbReference>
<dbReference type="AlphaFoldDB" id="A0AAD4Q6C7"/>
<protein>
    <recommendedName>
        <fullName evidence="4">F-box domain-containing protein</fullName>
    </recommendedName>
</protein>
<keyword evidence="3" id="KW-1185">Reference proteome</keyword>
<evidence type="ECO:0000313" key="2">
    <source>
        <dbReference type="EMBL" id="KAH8987901.1"/>
    </source>
</evidence>
<evidence type="ECO:0008006" key="4">
    <source>
        <dbReference type="Google" id="ProtNLM"/>
    </source>
</evidence>
<feature type="compositionally biased region" description="Basic residues" evidence="1">
    <location>
        <begin position="1"/>
        <end position="12"/>
    </location>
</feature>
<dbReference type="Proteomes" id="UP001201163">
    <property type="component" value="Unassembled WGS sequence"/>
</dbReference>
<dbReference type="EMBL" id="JAKELL010000045">
    <property type="protein sequence ID" value="KAH8987901.1"/>
    <property type="molecule type" value="Genomic_DNA"/>
</dbReference>
<name>A0AAD4Q6C7_9AGAM</name>
<gene>
    <name evidence="2" type="ORF">EDB92DRAFT_1103714</name>
</gene>
<reference evidence="2" key="1">
    <citation type="submission" date="2022-01" db="EMBL/GenBank/DDBJ databases">
        <title>Comparative genomics reveals a dynamic genome evolution in the ectomycorrhizal milk-cap (Lactarius) mushrooms.</title>
        <authorList>
            <consortium name="DOE Joint Genome Institute"/>
            <person name="Lebreton A."/>
            <person name="Tang N."/>
            <person name="Kuo A."/>
            <person name="LaButti K."/>
            <person name="Drula E."/>
            <person name="Barry K."/>
            <person name="Clum A."/>
            <person name="Lipzen A."/>
            <person name="Mousain D."/>
            <person name="Ng V."/>
            <person name="Wang R."/>
            <person name="Wang X."/>
            <person name="Dai Y."/>
            <person name="Henrissat B."/>
            <person name="Grigoriev I.V."/>
            <person name="Guerin-Laguette A."/>
            <person name="Yu F."/>
            <person name="Martin F.M."/>
        </authorList>
    </citation>
    <scope>NUCLEOTIDE SEQUENCE</scope>
    <source>
        <strain evidence="2">QP</strain>
    </source>
</reference>
<proteinExistence type="predicted"/>
<sequence>MARGRRSAKKRKLDPGCLPSEAKSQPSRLDIVPVEILAEILYYVTSPKDVLSVARCNRRLCTTLLNPSNVMIWRRARSHCIVPGLPPPPPGWSESAYAAFIFDAGNCDICGVWTQRMFLSFVVRVRLCGKVSRMSQNILKVCHDNHSYSVPLTSAGIK</sequence>